<comment type="catalytic activity">
    <reaction evidence="3">
        <text>adenosylcob(III)inamide + GTP = adenosylcob(III)inamide phosphate + GDP + H(+)</text>
        <dbReference type="Rhea" id="RHEA:15765"/>
        <dbReference type="ChEBI" id="CHEBI:2480"/>
        <dbReference type="ChEBI" id="CHEBI:15378"/>
        <dbReference type="ChEBI" id="CHEBI:37565"/>
        <dbReference type="ChEBI" id="CHEBI:58189"/>
        <dbReference type="ChEBI" id="CHEBI:58502"/>
        <dbReference type="EC" id="2.7.1.156"/>
    </reaction>
</comment>
<accession>A0ABT1NAB3</accession>
<evidence type="ECO:0000256" key="14">
    <source>
        <dbReference type="ARBA" id="ARBA00022840"/>
    </source>
</evidence>
<comment type="caution">
    <text evidence="18">The sequence shown here is derived from an EMBL/GenBank/DDBJ whole genome shotgun (WGS) entry which is preliminary data.</text>
</comment>
<evidence type="ECO:0000256" key="1">
    <source>
        <dbReference type="ARBA" id="ARBA00000312"/>
    </source>
</evidence>
<dbReference type="PIRSF" id="PIRSF006135">
    <property type="entry name" value="CobU"/>
    <property type="match status" value="1"/>
</dbReference>
<evidence type="ECO:0000256" key="15">
    <source>
        <dbReference type="ARBA" id="ARBA00023134"/>
    </source>
</evidence>
<organism evidence="18 19">
    <name type="scientific">Lutispora saccharofermentans</name>
    <dbReference type="NCBI Taxonomy" id="3024236"/>
    <lineage>
        <taxon>Bacteria</taxon>
        <taxon>Bacillati</taxon>
        <taxon>Bacillota</taxon>
        <taxon>Clostridia</taxon>
        <taxon>Lutisporales</taxon>
        <taxon>Lutisporaceae</taxon>
        <taxon>Lutispora</taxon>
    </lineage>
</organism>
<keyword evidence="10" id="KW-0169">Cobalamin biosynthesis</keyword>
<dbReference type="PANTHER" id="PTHR34848:SF1">
    <property type="entry name" value="BIFUNCTIONAL ADENOSYLCOBALAMIN BIOSYNTHESIS PROTEIN COBU"/>
    <property type="match status" value="1"/>
</dbReference>
<dbReference type="Proteomes" id="UP001651880">
    <property type="component" value="Unassembled WGS sequence"/>
</dbReference>
<dbReference type="Pfam" id="PF02283">
    <property type="entry name" value="CobU"/>
    <property type="match status" value="1"/>
</dbReference>
<proteinExistence type="inferred from homology"/>
<evidence type="ECO:0000256" key="2">
    <source>
        <dbReference type="ARBA" id="ARBA00000711"/>
    </source>
</evidence>
<evidence type="ECO:0000256" key="11">
    <source>
        <dbReference type="ARBA" id="ARBA00022679"/>
    </source>
</evidence>
<comment type="catalytic activity">
    <reaction evidence="2">
        <text>adenosylcob(III)inamide phosphate + GTP + H(+) = adenosylcob(III)inamide-GDP + diphosphate</text>
        <dbReference type="Rhea" id="RHEA:22712"/>
        <dbReference type="ChEBI" id="CHEBI:15378"/>
        <dbReference type="ChEBI" id="CHEBI:33019"/>
        <dbReference type="ChEBI" id="CHEBI:37565"/>
        <dbReference type="ChEBI" id="CHEBI:58502"/>
        <dbReference type="ChEBI" id="CHEBI:60487"/>
        <dbReference type="EC" id="2.7.7.62"/>
    </reaction>
</comment>
<evidence type="ECO:0000256" key="9">
    <source>
        <dbReference type="ARBA" id="ARBA00012523"/>
    </source>
</evidence>
<dbReference type="InterPro" id="IPR027417">
    <property type="entry name" value="P-loop_NTPase"/>
</dbReference>
<dbReference type="GO" id="GO:0043752">
    <property type="term" value="F:adenosylcobinamide kinase activity"/>
    <property type="evidence" value="ECO:0007669"/>
    <property type="project" value="UniProtKB-EC"/>
</dbReference>
<dbReference type="EC" id="2.7.7.62" evidence="9"/>
<evidence type="ECO:0000256" key="4">
    <source>
        <dbReference type="ARBA" id="ARBA00003889"/>
    </source>
</evidence>
<reference evidence="18 19" key="1">
    <citation type="submission" date="2021-10" db="EMBL/GenBank/DDBJ databases">
        <title>Lutispora strain m25 sp. nov., a thermophilic, non-spore-forming bacterium isolated from a lab-scale methanogenic bioreactor digesting anaerobic sludge.</title>
        <authorList>
            <person name="El Houari A."/>
            <person name="Mcdonald J."/>
        </authorList>
    </citation>
    <scope>NUCLEOTIDE SEQUENCE [LARGE SCALE GENOMIC DNA]</scope>
    <source>
        <strain evidence="19">m25</strain>
    </source>
</reference>
<evidence type="ECO:0000256" key="12">
    <source>
        <dbReference type="ARBA" id="ARBA00022741"/>
    </source>
</evidence>
<evidence type="ECO:0000256" key="6">
    <source>
        <dbReference type="ARBA" id="ARBA00005159"/>
    </source>
</evidence>
<dbReference type="GO" id="GO:0008820">
    <property type="term" value="F:cobinamide phosphate guanylyltransferase activity"/>
    <property type="evidence" value="ECO:0007669"/>
    <property type="project" value="UniProtKB-EC"/>
</dbReference>
<protein>
    <recommendedName>
        <fullName evidence="16">Adenosylcobinamide kinase</fullName>
        <ecNumber evidence="8">2.7.1.156</ecNumber>
        <ecNumber evidence="9">2.7.7.62</ecNumber>
    </recommendedName>
    <alternativeName>
        <fullName evidence="17">Adenosylcobinamide-phosphate guanylyltransferase</fullName>
    </alternativeName>
</protein>
<evidence type="ECO:0000256" key="10">
    <source>
        <dbReference type="ARBA" id="ARBA00022573"/>
    </source>
</evidence>
<dbReference type="NCBIfam" id="NF004469">
    <property type="entry name" value="PRK05800.1"/>
    <property type="match status" value="1"/>
</dbReference>
<comment type="function">
    <text evidence="4">Catalyzes ATP-dependent phosphorylation of adenosylcobinamide and addition of GMP to adenosylcobinamide phosphate.</text>
</comment>
<gene>
    <name evidence="18" type="primary">cobU</name>
    <name evidence="18" type="ORF">LJD61_01325</name>
</gene>
<comment type="similarity">
    <text evidence="7">Belongs to the CobU/CobP family.</text>
</comment>
<keyword evidence="12" id="KW-0547">Nucleotide-binding</keyword>
<sequence>MGKCILVTGGARSGKSSFSENMAKSYGEKVIYIATAIAFDSEMEDRIKKHKESRSKEWLTIEAFKGIDEIIHRYGEEYDCFLLDCITVMVTNQMLEYFNYDMEYVRIEDYNRAEESIKVQIGNMLEAISKSPADAILVSNEVGWGVVPENPVARAFRDISGRINQIIGQKADEVYLTVSGIPIRIK</sequence>
<comment type="pathway">
    <text evidence="6">Cofactor biosynthesis; adenosylcobalamin biosynthesis; adenosylcobalamin from cob(II)yrinate a,c-diamide: step 5/7.</text>
</comment>
<name>A0ABT1NAB3_9FIRM</name>
<keyword evidence="15" id="KW-0342">GTP-binding</keyword>
<evidence type="ECO:0000313" key="19">
    <source>
        <dbReference type="Proteomes" id="UP001651880"/>
    </source>
</evidence>
<keyword evidence="11 18" id="KW-0808">Transferase</keyword>
<keyword evidence="13 18" id="KW-0418">Kinase</keyword>
<dbReference type="EMBL" id="JAJEKE010000001">
    <property type="protein sequence ID" value="MCQ1528193.1"/>
    <property type="molecule type" value="Genomic_DNA"/>
</dbReference>
<evidence type="ECO:0000256" key="16">
    <source>
        <dbReference type="ARBA" id="ARBA00029570"/>
    </source>
</evidence>
<comment type="catalytic activity">
    <reaction evidence="1">
        <text>adenosylcob(III)inamide + ATP = adenosylcob(III)inamide phosphate + ADP + H(+)</text>
        <dbReference type="Rhea" id="RHEA:15769"/>
        <dbReference type="ChEBI" id="CHEBI:2480"/>
        <dbReference type="ChEBI" id="CHEBI:15378"/>
        <dbReference type="ChEBI" id="CHEBI:30616"/>
        <dbReference type="ChEBI" id="CHEBI:58502"/>
        <dbReference type="ChEBI" id="CHEBI:456216"/>
        <dbReference type="EC" id="2.7.1.156"/>
    </reaction>
</comment>
<dbReference type="SUPFAM" id="SSF52540">
    <property type="entry name" value="P-loop containing nucleoside triphosphate hydrolases"/>
    <property type="match status" value="1"/>
</dbReference>
<keyword evidence="18" id="KW-0548">Nucleotidyltransferase</keyword>
<comment type="pathway">
    <text evidence="5">Cofactor biosynthesis; adenosylcobalamin biosynthesis; adenosylcobalamin from cob(II)yrinate a,c-diamide: step 6/7.</text>
</comment>
<dbReference type="PANTHER" id="PTHR34848">
    <property type="match status" value="1"/>
</dbReference>
<dbReference type="InterPro" id="IPR003203">
    <property type="entry name" value="CobU/CobP"/>
</dbReference>
<dbReference type="RefSeq" id="WP_255225688.1">
    <property type="nucleotide sequence ID" value="NZ_JAJEKE010000001.1"/>
</dbReference>
<dbReference type="CDD" id="cd00544">
    <property type="entry name" value="CobU"/>
    <property type="match status" value="1"/>
</dbReference>
<evidence type="ECO:0000256" key="17">
    <source>
        <dbReference type="ARBA" id="ARBA00030571"/>
    </source>
</evidence>
<evidence type="ECO:0000256" key="5">
    <source>
        <dbReference type="ARBA" id="ARBA00004692"/>
    </source>
</evidence>
<dbReference type="Gene3D" id="3.40.50.300">
    <property type="entry name" value="P-loop containing nucleotide triphosphate hydrolases"/>
    <property type="match status" value="1"/>
</dbReference>
<dbReference type="EC" id="2.7.1.156" evidence="8"/>
<evidence type="ECO:0000256" key="3">
    <source>
        <dbReference type="ARBA" id="ARBA00001522"/>
    </source>
</evidence>
<evidence type="ECO:0000256" key="13">
    <source>
        <dbReference type="ARBA" id="ARBA00022777"/>
    </source>
</evidence>
<evidence type="ECO:0000313" key="18">
    <source>
        <dbReference type="EMBL" id="MCQ1528193.1"/>
    </source>
</evidence>
<evidence type="ECO:0000256" key="8">
    <source>
        <dbReference type="ARBA" id="ARBA00012016"/>
    </source>
</evidence>
<evidence type="ECO:0000256" key="7">
    <source>
        <dbReference type="ARBA" id="ARBA00007490"/>
    </source>
</evidence>
<keyword evidence="14" id="KW-0067">ATP-binding</keyword>
<keyword evidence="19" id="KW-1185">Reference proteome</keyword>